<feature type="active site" description="Proton donor" evidence="2">
    <location>
        <position position="2"/>
    </location>
</feature>
<dbReference type="Proteomes" id="UP000004949">
    <property type="component" value="Unassembled WGS sequence"/>
</dbReference>
<dbReference type="AlphaFoldDB" id="G6XH28"/>
<dbReference type="PATRIC" id="fig|1088869.3.peg.799"/>
<keyword evidence="4" id="KW-1185">Reference proteome</keyword>
<comment type="caution">
    <text evidence="3">The sequence shown here is derived from an EMBL/GenBank/DDBJ whole genome shotgun (WGS) entry which is preliminary data.</text>
</comment>
<dbReference type="GO" id="GO:0008253">
    <property type="term" value="F:5'-nucleotidase activity"/>
    <property type="evidence" value="ECO:0007669"/>
    <property type="project" value="InterPro"/>
</dbReference>
<dbReference type="eggNOG" id="COG4502">
    <property type="taxonomic scope" value="Bacteria"/>
</dbReference>
<dbReference type="InterPro" id="IPR010708">
    <property type="entry name" value="5'(3')-deoxyribonucleotidase"/>
</dbReference>
<dbReference type="Gene3D" id="3.40.50.1000">
    <property type="entry name" value="HAD superfamily/HAD-like"/>
    <property type="match status" value="1"/>
</dbReference>
<evidence type="ECO:0000313" key="3">
    <source>
        <dbReference type="EMBL" id="EHH69486.1"/>
    </source>
</evidence>
<gene>
    <name evidence="3" type="ORF">GMO_07930</name>
</gene>
<dbReference type="SUPFAM" id="SSF56784">
    <property type="entry name" value="HAD-like"/>
    <property type="match status" value="1"/>
</dbReference>
<reference evidence="3 4" key="1">
    <citation type="submission" date="2011-10" db="EMBL/GenBank/DDBJ databases">
        <title>Genome sequence of Gluconobacter morbifer G707, isolated from Drosophila gut.</title>
        <authorList>
            <person name="Lee W.-J."/>
            <person name="Kim E.-K."/>
        </authorList>
    </citation>
    <scope>NUCLEOTIDE SEQUENCE [LARGE SCALE GENOMIC DNA]</scope>
    <source>
        <strain evidence="3 4">G707</strain>
    </source>
</reference>
<dbReference type="InterPro" id="IPR036412">
    <property type="entry name" value="HAD-like_sf"/>
</dbReference>
<dbReference type="STRING" id="1088869.GMO_07930"/>
<proteinExistence type="inferred from homology"/>
<accession>G6XH28</accession>
<dbReference type="GO" id="GO:0009223">
    <property type="term" value="P:pyrimidine deoxyribonucleotide catabolic process"/>
    <property type="evidence" value="ECO:0007669"/>
    <property type="project" value="TreeGrafter"/>
</dbReference>
<name>G6XH28_9PROT</name>
<dbReference type="Gene3D" id="1.10.40.40">
    <property type="entry name" value="Deoxyribonucleotidase, domain 2"/>
    <property type="match status" value="1"/>
</dbReference>
<dbReference type="PANTHER" id="PTHR16504:SF4">
    <property type="entry name" value="5'(3')-DEOXYRIBONUCLEOTIDASE"/>
    <property type="match status" value="1"/>
</dbReference>
<dbReference type="EMBL" id="AGQV01000001">
    <property type="protein sequence ID" value="EHH69486.1"/>
    <property type="molecule type" value="Genomic_DNA"/>
</dbReference>
<dbReference type="InterPro" id="IPR023214">
    <property type="entry name" value="HAD_sf"/>
</dbReference>
<sequence length="172" mass="19760">MDEVIADAFSAQRLWYQRTYGYEWDDTSLEGHSLKQLADPEHAAAMENLLHQGDFFADLEVMPGAQEGLRQLSEDFDIFITTAAMEYPASCAPKFGWLRRNFPFISPMNIVFCGDKSILAADFMIDDNARHFQRFQGQGILFSALHNMNTIWSPRVENWKDAVDLMRQLKEG</sequence>
<evidence type="ECO:0000256" key="2">
    <source>
        <dbReference type="PIRSR" id="PIRSR610708-1"/>
    </source>
</evidence>
<dbReference type="PANTHER" id="PTHR16504">
    <property type="entry name" value="5'(3')-DEOXYRIBONUCLEOTIDASE"/>
    <property type="match status" value="1"/>
</dbReference>
<protein>
    <submittedName>
        <fullName evidence="3">Uncharacterized protein</fullName>
    </submittedName>
</protein>
<evidence type="ECO:0000256" key="1">
    <source>
        <dbReference type="ARBA" id="ARBA00009589"/>
    </source>
</evidence>
<evidence type="ECO:0000313" key="4">
    <source>
        <dbReference type="Proteomes" id="UP000004949"/>
    </source>
</evidence>
<dbReference type="Pfam" id="PF06941">
    <property type="entry name" value="NT5C"/>
    <property type="match status" value="1"/>
</dbReference>
<organism evidence="3 4">
    <name type="scientific">Gluconobacter morbifer G707</name>
    <dbReference type="NCBI Taxonomy" id="1088869"/>
    <lineage>
        <taxon>Bacteria</taxon>
        <taxon>Pseudomonadati</taxon>
        <taxon>Pseudomonadota</taxon>
        <taxon>Alphaproteobacteria</taxon>
        <taxon>Acetobacterales</taxon>
        <taxon>Acetobacteraceae</taxon>
        <taxon>Gluconobacter</taxon>
    </lineage>
</organism>
<comment type="similarity">
    <text evidence="1">Belongs to the 5'(3')-deoxyribonucleotidase family.</text>
</comment>